<dbReference type="InterPro" id="IPR037914">
    <property type="entry name" value="SpoVT-AbrB_sf"/>
</dbReference>
<dbReference type="Proteomes" id="UP000525389">
    <property type="component" value="Unassembled WGS sequence"/>
</dbReference>
<feature type="domain" description="SpoVT-AbrB" evidence="2">
    <location>
        <begin position="8"/>
        <end position="53"/>
    </location>
</feature>
<accession>A0A7W8LRC4</accession>
<dbReference type="InterPro" id="IPR007159">
    <property type="entry name" value="SpoVT-AbrB_dom"/>
</dbReference>
<dbReference type="RefSeq" id="WP_184031256.1">
    <property type="nucleotide sequence ID" value="NZ_JACHFN010000015.1"/>
</dbReference>
<sequence>MSAERVRVLYATLTSKGQLTLPRTLQDALRLRQGDRVEFRVSGGEATLRPAPAAAPDLRTFVGVLPLAGEAEALVSGGRHTPEERADLQRGPGARLLRLDDL</sequence>
<dbReference type="GO" id="GO:0003677">
    <property type="term" value="F:DNA binding"/>
    <property type="evidence" value="ECO:0007669"/>
    <property type="project" value="UniProtKB-UniRule"/>
</dbReference>
<gene>
    <name evidence="3" type="ORF">HNQ09_003192</name>
</gene>
<protein>
    <submittedName>
        <fullName evidence="3">AbrB family looped-hinge helix DNA binding protein</fullName>
    </submittedName>
</protein>
<keyword evidence="4" id="KW-1185">Reference proteome</keyword>
<dbReference type="Pfam" id="PF04014">
    <property type="entry name" value="MazE_antitoxin"/>
    <property type="match status" value="1"/>
</dbReference>
<dbReference type="SMART" id="SM00966">
    <property type="entry name" value="SpoVT_AbrB"/>
    <property type="match status" value="1"/>
</dbReference>
<organism evidence="3 4">
    <name type="scientific">Deinococcus budaensis</name>
    <dbReference type="NCBI Taxonomy" id="1665626"/>
    <lineage>
        <taxon>Bacteria</taxon>
        <taxon>Thermotogati</taxon>
        <taxon>Deinococcota</taxon>
        <taxon>Deinococci</taxon>
        <taxon>Deinococcales</taxon>
        <taxon>Deinococcaceae</taxon>
        <taxon>Deinococcus</taxon>
    </lineage>
</organism>
<dbReference type="AlphaFoldDB" id="A0A7W8LRC4"/>
<dbReference type="EMBL" id="JACHFN010000015">
    <property type="protein sequence ID" value="MBB5235731.1"/>
    <property type="molecule type" value="Genomic_DNA"/>
</dbReference>
<evidence type="ECO:0000313" key="4">
    <source>
        <dbReference type="Proteomes" id="UP000525389"/>
    </source>
</evidence>
<evidence type="ECO:0000313" key="3">
    <source>
        <dbReference type="EMBL" id="MBB5235731.1"/>
    </source>
</evidence>
<dbReference type="SUPFAM" id="SSF89447">
    <property type="entry name" value="AbrB/MazE/MraZ-like"/>
    <property type="match status" value="1"/>
</dbReference>
<comment type="caution">
    <text evidence="3">The sequence shown here is derived from an EMBL/GenBank/DDBJ whole genome shotgun (WGS) entry which is preliminary data.</text>
</comment>
<keyword evidence="1" id="KW-0238">DNA-binding</keyword>
<name>A0A7W8LRC4_9DEIO</name>
<reference evidence="3 4" key="1">
    <citation type="submission" date="2020-08" db="EMBL/GenBank/DDBJ databases">
        <title>Genomic Encyclopedia of Type Strains, Phase IV (KMG-IV): sequencing the most valuable type-strain genomes for metagenomic binning, comparative biology and taxonomic classification.</title>
        <authorList>
            <person name="Goeker M."/>
        </authorList>
    </citation>
    <scope>NUCLEOTIDE SEQUENCE [LARGE SCALE GENOMIC DNA]</scope>
    <source>
        <strain evidence="3 4">DSM 101791</strain>
    </source>
</reference>
<proteinExistence type="predicted"/>
<dbReference type="Gene3D" id="2.10.260.10">
    <property type="match status" value="1"/>
</dbReference>
<evidence type="ECO:0000259" key="2">
    <source>
        <dbReference type="PROSITE" id="PS51740"/>
    </source>
</evidence>
<dbReference type="PROSITE" id="PS51740">
    <property type="entry name" value="SPOVT_ABRB"/>
    <property type="match status" value="1"/>
</dbReference>
<evidence type="ECO:0000256" key="1">
    <source>
        <dbReference type="PROSITE-ProRule" id="PRU01076"/>
    </source>
</evidence>